<dbReference type="CDD" id="cd06662">
    <property type="entry name" value="SURF1"/>
    <property type="match status" value="1"/>
</dbReference>
<keyword evidence="6" id="KW-1003">Cell membrane</keyword>
<dbReference type="InterPro" id="IPR002994">
    <property type="entry name" value="Surf1/Shy1"/>
</dbReference>
<name>A0A7X5QVX0_9GAMM</name>
<keyword evidence="8" id="KW-1185">Reference proteome</keyword>
<evidence type="ECO:0000313" key="7">
    <source>
        <dbReference type="EMBL" id="NID16402.1"/>
    </source>
</evidence>
<evidence type="ECO:0000256" key="1">
    <source>
        <dbReference type="ARBA" id="ARBA00004370"/>
    </source>
</evidence>
<dbReference type="InterPro" id="IPR045214">
    <property type="entry name" value="Surf1/Surf4"/>
</dbReference>
<dbReference type="PANTHER" id="PTHR23427">
    <property type="entry name" value="SURFEIT LOCUS PROTEIN"/>
    <property type="match status" value="1"/>
</dbReference>
<evidence type="ECO:0000313" key="8">
    <source>
        <dbReference type="Proteomes" id="UP000518878"/>
    </source>
</evidence>
<gene>
    <name evidence="7" type="ORF">HBF32_13110</name>
</gene>
<evidence type="ECO:0000256" key="4">
    <source>
        <dbReference type="ARBA" id="ARBA00022989"/>
    </source>
</evidence>
<dbReference type="PROSITE" id="PS50895">
    <property type="entry name" value="SURF1"/>
    <property type="match status" value="1"/>
</dbReference>
<reference evidence="7 8" key="1">
    <citation type="journal article" date="2006" name="Int. J. Syst. Evol. Microbiol.">
        <title>Dyella yeojuensis sp. nov., isolated from greenhouse soil in Korea.</title>
        <authorList>
            <person name="Kim B.Y."/>
            <person name="Weon H.Y."/>
            <person name="Lee K.H."/>
            <person name="Seok S.J."/>
            <person name="Kwon S.W."/>
            <person name="Go S.J."/>
            <person name="Stackebrandt E."/>
        </authorList>
    </citation>
    <scope>NUCLEOTIDE SEQUENCE [LARGE SCALE GENOMIC DNA]</scope>
    <source>
        <strain evidence="7 8">DSM 17673</strain>
    </source>
</reference>
<keyword evidence="5 6" id="KW-0472">Membrane</keyword>
<proteinExistence type="inferred from homology"/>
<organism evidence="7 8">
    <name type="scientific">Luteibacter yeojuensis</name>
    <dbReference type="NCBI Taxonomy" id="345309"/>
    <lineage>
        <taxon>Bacteria</taxon>
        <taxon>Pseudomonadati</taxon>
        <taxon>Pseudomonadota</taxon>
        <taxon>Gammaproteobacteria</taxon>
        <taxon>Lysobacterales</taxon>
        <taxon>Rhodanobacteraceae</taxon>
        <taxon>Luteibacter</taxon>
    </lineage>
</organism>
<comment type="similarity">
    <text evidence="2 6">Belongs to the SURF1 family.</text>
</comment>
<sequence>MKTPRRPRGVFVLGGLALLGAVLFAAFLALGTWQVQRRAWKHDLVARVDARVHAEPVDAPGRGQWPVVSAANDEYRRVKLTGTFLQDRSVRVRASTELGMGSWLMTPLRQRNGDVVLVNRGFVSSTWCGGKATCTPGPSGETTISGLLRISEPKGAFLQANEPANDRWYSRDVAAIAAAKGLASVAPYFVDADAASSPGRGEGNDGPVGGLTVIAFPDNHLMYAITWYGLALLTLLGAWIVWRDERRKRQPEATHRR</sequence>
<comment type="caution">
    <text evidence="6">Lacks conserved residue(s) required for the propagation of feature annotation.</text>
</comment>
<evidence type="ECO:0000256" key="3">
    <source>
        <dbReference type="ARBA" id="ARBA00022692"/>
    </source>
</evidence>
<comment type="caution">
    <text evidence="7">The sequence shown here is derived from an EMBL/GenBank/DDBJ whole genome shotgun (WGS) entry which is preliminary data.</text>
</comment>
<evidence type="ECO:0000256" key="2">
    <source>
        <dbReference type="ARBA" id="ARBA00007165"/>
    </source>
</evidence>
<keyword evidence="4 6" id="KW-1133">Transmembrane helix</keyword>
<dbReference type="EMBL" id="JAAQTL010000001">
    <property type="protein sequence ID" value="NID16402.1"/>
    <property type="molecule type" value="Genomic_DNA"/>
</dbReference>
<evidence type="ECO:0000256" key="6">
    <source>
        <dbReference type="RuleBase" id="RU363076"/>
    </source>
</evidence>
<dbReference type="GO" id="GO:0005886">
    <property type="term" value="C:plasma membrane"/>
    <property type="evidence" value="ECO:0007669"/>
    <property type="project" value="UniProtKB-SubCell"/>
</dbReference>
<protein>
    <recommendedName>
        <fullName evidence="6">SURF1-like protein</fullName>
    </recommendedName>
</protein>
<evidence type="ECO:0000256" key="5">
    <source>
        <dbReference type="ARBA" id="ARBA00023136"/>
    </source>
</evidence>
<dbReference type="AlphaFoldDB" id="A0A7X5QVX0"/>
<dbReference type="PANTHER" id="PTHR23427:SF2">
    <property type="entry name" value="SURFEIT LOCUS PROTEIN 1"/>
    <property type="match status" value="1"/>
</dbReference>
<keyword evidence="3 6" id="KW-0812">Transmembrane</keyword>
<comment type="subcellular location">
    <subcellularLocation>
        <location evidence="6">Cell membrane</location>
        <topology evidence="6">Multi-pass membrane protein</topology>
    </subcellularLocation>
    <subcellularLocation>
        <location evidence="1">Membrane</location>
    </subcellularLocation>
</comment>
<dbReference type="Proteomes" id="UP000518878">
    <property type="component" value="Unassembled WGS sequence"/>
</dbReference>
<feature type="transmembrane region" description="Helical" evidence="6">
    <location>
        <begin position="221"/>
        <end position="242"/>
    </location>
</feature>
<dbReference type="Pfam" id="PF02104">
    <property type="entry name" value="SURF1"/>
    <property type="match status" value="1"/>
</dbReference>
<accession>A0A7X5QVX0</accession>